<name>A0A195EUK0_9HYME</name>
<keyword evidence="2" id="KW-1185">Reference proteome</keyword>
<gene>
    <name evidence="1" type="ORF">ALC56_13676</name>
</gene>
<protein>
    <submittedName>
        <fullName evidence="1">Uncharacterized protein</fullName>
    </submittedName>
</protein>
<reference evidence="1 2" key="1">
    <citation type="submission" date="2016-03" db="EMBL/GenBank/DDBJ databases">
        <title>Trachymyrmex septentrionalis WGS genome.</title>
        <authorList>
            <person name="Nygaard S."/>
            <person name="Hu H."/>
            <person name="Boomsma J."/>
            <person name="Zhang G."/>
        </authorList>
    </citation>
    <scope>NUCLEOTIDE SEQUENCE [LARGE SCALE GENOMIC DNA]</scope>
    <source>
        <strain evidence="1">Tsep2-gDNA-1</strain>
        <tissue evidence="1">Whole body</tissue>
    </source>
</reference>
<organism evidence="1 2">
    <name type="scientific">Trachymyrmex septentrionalis</name>
    <dbReference type="NCBI Taxonomy" id="34720"/>
    <lineage>
        <taxon>Eukaryota</taxon>
        <taxon>Metazoa</taxon>
        <taxon>Ecdysozoa</taxon>
        <taxon>Arthropoda</taxon>
        <taxon>Hexapoda</taxon>
        <taxon>Insecta</taxon>
        <taxon>Pterygota</taxon>
        <taxon>Neoptera</taxon>
        <taxon>Endopterygota</taxon>
        <taxon>Hymenoptera</taxon>
        <taxon>Apocrita</taxon>
        <taxon>Aculeata</taxon>
        <taxon>Formicoidea</taxon>
        <taxon>Formicidae</taxon>
        <taxon>Myrmicinae</taxon>
        <taxon>Trachymyrmex</taxon>
    </lineage>
</organism>
<dbReference type="EMBL" id="KQ981958">
    <property type="protein sequence ID" value="KYN31923.1"/>
    <property type="molecule type" value="Genomic_DNA"/>
</dbReference>
<proteinExistence type="predicted"/>
<evidence type="ECO:0000313" key="1">
    <source>
        <dbReference type="EMBL" id="KYN31923.1"/>
    </source>
</evidence>
<accession>A0A195EUK0</accession>
<dbReference type="Proteomes" id="UP000078541">
    <property type="component" value="Unassembled WGS sequence"/>
</dbReference>
<evidence type="ECO:0000313" key="2">
    <source>
        <dbReference type="Proteomes" id="UP000078541"/>
    </source>
</evidence>
<dbReference type="AlphaFoldDB" id="A0A195EUK0"/>
<sequence>MTKSNERPQKSNGLYQCVAECIEVSRRSKEHATEKKGRVSQFKLSLEIVVDPLVGRGLVTVRNPRCSPLIRWSRQVDAHDGFYPRGRNLSIQARSISMHVALHRTGRAVQ</sequence>